<evidence type="ECO:0000313" key="3">
    <source>
        <dbReference type="Proteomes" id="UP001164743"/>
    </source>
</evidence>
<dbReference type="EMBL" id="CP110422">
    <property type="protein sequence ID" value="WAQ81811.1"/>
    <property type="molecule type" value="Genomic_DNA"/>
</dbReference>
<keyword evidence="1" id="KW-0812">Transmembrane</keyword>
<dbReference type="Proteomes" id="UP001164743">
    <property type="component" value="Chromosome 2A"/>
</dbReference>
<evidence type="ECO:0000313" key="2">
    <source>
        <dbReference type="EMBL" id="WAQ81811.1"/>
    </source>
</evidence>
<name>A0ABY7C9F4_9BASI</name>
<gene>
    <name evidence="2" type="ORF">PtA15_2A123</name>
</gene>
<keyword evidence="3" id="KW-1185">Reference proteome</keyword>
<protein>
    <submittedName>
        <fullName evidence="2">Uncharacterized protein</fullName>
    </submittedName>
</protein>
<feature type="transmembrane region" description="Helical" evidence="1">
    <location>
        <begin position="50"/>
        <end position="72"/>
    </location>
</feature>
<sequence length="73" mass="8196">MRTRREQIGYWATVPPPTVGDVSPHRYQDSSIKGKQFPSKKQGNKAQFRFVVPACSDSAVVILGFLETLVAFR</sequence>
<evidence type="ECO:0000256" key="1">
    <source>
        <dbReference type="SAM" id="Phobius"/>
    </source>
</evidence>
<keyword evidence="1" id="KW-1133">Transmembrane helix</keyword>
<reference evidence="2" key="1">
    <citation type="submission" date="2022-10" db="EMBL/GenBank/DDBJ databases">
        <title>Puccinia triticina Genome sequencing and assembly.</title>
        <authorList>
            <person name="Li C."/>
        </authorList>
    </citation>
    <scope>NUCLEOTIDE SEQUENCE</scope>
    <source>
        <strain evidence="2">Pt15</strain>
    </source>
</reference>
<keyword evidence="1" id="KW-0472">Membrane</keyword>
<proteinExistence type="predicted"/>
<organism evidence="2 3">
    <name type="scientific">Puccinia triticina</name>
    <dbReference type="NCBI Taxonomy" id="208348"/>
    <lineage>
        <taxon>Eukaryota</taxon>
        <taxon>Fungi</taxon>
        <taxon>Dikarya</taxon>
        <taxon>Basidiomycota</taxon>
        <taxon>Pucciniomycotina</taxon>
        <taxon>Pucciniomycetes</taxon>
        <taxon>Pucciniales</taxon>
        <taxon>Pucciniaceae</taxon>
        <taxon>Puccinia</taxon>
    </lineage>
</organism>
<dbReference type="GeneID" id="77807007"/>
<dbReference type="RefSeq" id="XP_053017366.1">
    <property type="nucleotide sequence ID" value="XM_053166112.1"/>
</dbReference>
<accession>A0ABY7C9F4</accession>